<dbReference type="Proteomes" id="UP000593892">
    <property type="component" value="Chromosome"/>
</dbReference>
<evidence type="ECO:0000256" key="1">
    <source>
        <dbReference type="SAM" id="SignalP"/>
    </source>
</evidence>
<name>A0A7S7NQQ3_PALFE</name>
<proteinExistence type="predicted"/>
<dbReference type="EMBL" id="CP063849">
    <property type="protein sequence ID" value="QOY87986.1"/>
    <property type="molecule type" value="Genomic_DNA"/>
</dbReference>
<dbReference type="KEGG" id="pfer:IRI77_35505"/>
<evidence type="ECO:0000313" key="2">
    <source>
        <dbReference type="EMBL" id="QOY87986.1"/>
    </source>
</evidence>
<evidence type="ECO:0000313" key="3">
    <source>
        <dbReference type="Proteomes" id="UP000593892"/>
    </source>
</evidence>
<organism evidence="2 3">
    <name type="scientific">Paludibaculum fermentans</name>
    <dbReference type="NCBI Taxonomy" id="1473598"/>
    <lineage>
        <taxon>Bacteria</taxon>
        <taxon>Pseudomonadati</taxon>
        <taxon>Acidobacteriota</taxon>
        <taxon>Terriglobia</taxon>
        <taxon>Bryobacterales</taxon>
        <taxon>Bryobacteraceae</taxon>
        <taxon>Paludibaculum</taxon>
    </lineage>
</organism>
<keyword evidence="3" id="KW-1185">Reference proteome</keyword>
<protein>
    <submittedName>
        <fullName evidence="2">PmoA family protein</fullName>
    </submittedName>
</protein>
<sequence length="290" mass="32017">MTRTALLALCAALPLMAAGPLEWKDHKDGRVELLENGKTALVYNYGPQLKEGAPENRRRCCYIFPVLTPAGVSMLDDFPKDHYHHRGVFWAWPMVETGGQKLDGWMFPNLQNRFEKWVTPPAAKKTATLSVENGWYAGDHKIVRETVKLTAYPSKGAKREFEVELKLEATGEAVTLRGSAEKGKSYGGLSARFAPREQTAVLADTGAVTSDEDLVPHAWAELSALYEGKRAGLRITPDPKNTGTPYQWCLRPYGFVGASFPGRTETVTGYTLEPGKPLTLKFRVTASDAN</sequence>
<keyword evidence="1" id="KW-0732">Signal</keyword>
<dbReference type="InterPro" id="IPR029475">
    <property type="entry name" value="DUF6807"/>
</dbReference>
<accession>A0A7S7NQQ3</accession>
<dbReference type="RefSeq" id="WP_194449649.1">
    <property type="nucleotide sequence ID" value="NZ_CP063849.1"/>
</dbReference>
<feature type="chain" id="PRO_5032757546" evidence="1">
    <location>
        <begin position="18"/>
        <end position="290"/>
    </location>
</feature>
<dbReference type="Pfam" id="PF14100">
    <property type="entry name" value="DUF6807"/>
    <property type="match status" value="1"/>
</dbReference>
<dbReference type="AlphaFoldDB" id="A0A7S7NQQ3"/>
<gene>
    <name evidence="2" type="ORF">IRI77_35505</name>
</gene>
<feature type="signal peptide" evidence="1">
    <location>
        <begin position="1"/>
        <end position="17"/>
    </location>
</feature>
<reference evidence="2 3" key="1">
    <citation type="submission" date="2020-10" db="EMBL/GenBank/DDBJ databases">
        <title>Complete genome sequence of Paludibaculum fermentans P105T, a facultatively anaerobic acidobacterium capable of dissimilatory Fe(III) reduction.</title>
        <authorList>
            <person name="Dedysh S.N."/>
            <person name="Beletsky A.V."/>
            <person name="Kulichevskaya I.S."/>
            <person name="Mardanov A.V."/>
            <person name="Ravin N.V."/>
        </authorList>
    </citation>
    <scope>NUCLEOTIDE SEQUENCE [LARGE SCALE GENOMIC DNA]</scope>
    <source>
        <strain evidence="2 3">P105</strain>
    </source>
</reference>